<keyword evidence="3 4" id="KW-0964">Secreted</keyword>
<dbReference type="KEGG" id="pda:103713920"/>
<dbReference type="InterPro" id="IPR044859">
    <property type="entry name" value="Allene_oxi_cyc_Dirigent"/>
</dbReference>
<dbReference type="RefSeq" id="XP_008799193.2">
    <property type="nucleotide sequence ID" value="XM_008800971.4"/>
</dbReference>
<comment type="subunit">
    <text evidence="2 4">Homodimer.</text>
</comment>
<keyword evidence="4" id="KW-0732">Signal</keyword>
<dbReference type="GO" id="GO:0048046">
    <property type="term" value="C:apoplast"/>
    <property type="evidence" value="ECO:0007669"/>
    <property type="project" value="UniProtKB-SubCell"/>
</dbReference>
<proteinExistence type="inferred from homology"/>
<evidence type="ECO:0000313" key="5">
    <source>
        <dbReference type="Proteomes" id="UP000228380"/>
    </source>
</evidence>
<accession>A0A8B7CH47</accession>
<dbReference type="InterPro" id="IPR004265">
    <property type="entry name" value="Dirigent"/>
</dbReference>
<dbReference type="OrthoDB" id="1864232at2759"/>
<comment type="function">
    <text evidence="4">Dirigent proteins impart stereoselectivity on the phenoxy radical-coupling reaction, yielding optically active lignans from two molecules of coniferyl alcohol in the biosynthesis of lignans, flavonolignans, and alkaloids and thus plays a central role in plant secondary metabolism.</text>
</comment>
<dbReference type="GeneID" id="103713920"/>
<dbReference type="PANTHER" id="PTHR21495">
    <property type="entry name" value="NUCLEOPORIN-RELATED"/>
    <property type="match status" value="1"/>
</dbReference>
<keyword evidence="4" id="KW-0052">Apoplast</keyword>
<evidence type="ECO:0000256" key="3">
    <source>
        <dbReference type="ARBA" id="ARBA00022525"/>
    </source>
</evidence>
<dbReference type="Gene3D" id="2.40.480.10">
    <property type="entry name" value="Allene oxide cyclase-like"/>
    <property type="match status" value="1"/>
</dbReference>
<dbReference type="Proteomes" id="UP000228380">
    <property type="component" value="Unplaced"/>
</dbReference>
<name>A0A8B7CH47_PHODC</name>
<keyword evidence="5" id="KW-1185">Reference proteome</keyword>
<sequence length="189" mass="20706">MIKLLLLRILLLTTTTTTTTLAKQPYSFVQSQKPAPKPLHEKLTHLRVFWHDIVSGRSPSSVQVAQAASTNTSSSFFGQVNVIDNALTEGPAMASKLVGRAQGFYALASQEGVGLLMAMNFAFMDGKYNGSTITVLGRNMVFTPVREMPVIGGSGLFRLARGYVQVKTYSSDMKTMNAVVEYNCFVLHY</sequence>
<reference evidence="6" key="1">
    <citation type="submission" date="2025-08" db="UniProtKB">
        <authorList>
            <consortium name="RefSeq"/>
        </authorList>
    </citation>
    <scope>IDENTIFICATION</scope>
    <source>
        <tissue evidence="6">Young leaves</tissue>
    </source>
</reference>
<evidence type="ECO:0000256" key="2">
    <source>
        <dbReference type="ARBA" id="ARBA00011738"/>
    </source>
</evidence>
<evidence type="ECO:0000313" key="6">
    <source>
        <dbReference type="RefSeq" id="XP_008799193.2"/>
    </source>
</evidence>
<protein>
    <recommendedName>
        <fullName evidence="4">Dirigent protein</fullName>
    </recommendedName>
</protein>
<organism evidence="5 6">
    <name type="scientific">Phoenix dactylifera</name>
    <name type="common">Date palm</name>
    <dbReference type="NCBI Taxonomy" id="42345"/>
    <lineage>
        <taxon>Eukaryota</taxon>
        <taxon>Viridiplantae</taxon>
        <taxon>Streptophyta</taxon>
        <taxon>Embryophyta</taxon>
        <taxon>Tracheophyta</taxon>
        <taxon>Spermatophyta</taxon>
        <taxon>Magnoliopsida</taxon>
        <taxon>Liliopsida</taxon>
        <taxon>Arecaceae</taxon>
        <taxon>Coryphoideae</taxon>
        <taxon>Phoeniceae</taxon>
        <taxon>Phoenix</taxon>
    </lineage>
</organism>
<gene>
    <name evidence="6" type="primary">LOC103713920</name>
</gene>
<feature type="signal peptide" evidence="4">
    <location>
        <begin position="1"/>
        <end position="22"/>
    </location>
</feature>
<comment type="subcellular location">
    <subcellularLocation>
        <location evidence="4">Secreted</location>
        <location evidence="4">Extracellular space</location>
        <location evidence="4">Apoplast</location>
    </subcellularLocation>
</comment>
<evidence type="ECO:0000256" key="1">
    <source>
        <dbReference type="ARBA" id="ARBA00010746"/>
    </source>
</evidence>
<dbReference type="AlphaFoldDB" id="A0A8B7CH47"/>
<dbReference type="GO" id="GO:0009699">
    <property type="term" value="P:phenylpropanoid biosynthetic process"/>
    <property type="evidence" value="ECO:0007669"/>
    <property type="project" value="UniProtKB-ARBA"/>
</dbReference>
<dbReference type="Pfam" id="PF03018">
    <property type="entry name" value="Dirigent"/>
    <property type="match status" value="1"/>
</dbReference>
<feature type="chain" id="PRO_5034417166" description="Dirigent protein" evidence="4">
    <location>
        <begin position="23"/>
        <end position="189"/>
    </location>
</feature>
<evidence type="ECO:0000256" key="4">
    <source>
        <dbReference type="RuleBase" id="RU363099"/>
    </source>
</evidence>
<comment type="similarity">
    <text evidence="1 4">Belongs to the plant dirigent protein family.</text>
</comment>